<proteinExistence type="inferred from homology"/>
<keyword evidence="4" id="KW-0805">Transcription regulation</keyword>
<dbReference type="Pfam" id="PF08612">
    <property type="entry name" value="Med20"/>
    <property type="match status" value="1"/>
</dbReference>
<organism evidence="5 6">
    <name type="scientific">Nadsonia fulvescens var. elongata DSM 6958</name>
    <dbReference type="NCBI Taxonomy" id="857566"/>
    <lineage>
        <taxon>Eukaryota</taxon>
        <taxon>Fungi</taxon>
        <taxon>Dikarya</taxon>
        <taxon>Ascomycota</taxon>
        <taxon>Saccharomycotina</taxon>
        <taxon>Dipodascomycetes</taxon>
        <taxon>Dipodascales</taxon>
        <taxon>Dipodascales incertae sedis</taxon>
        <taxon>Nadsonia</taxon>
    </lineage>
</organism>
<evidence type="ECO:0000313" key="6">
    <source>
        <dbReference type="Proteomes" id="UP000095009"/>
    </source>
</evidence>
<keyword evidence="4" id="KW-0010">Activator</keyword>
<protein>
    <recommendedName>
        <fullName evidence="4">Mediator of RNA polymerase II transcription subunit 20</fullName>
    </recommendedName>
    <alternativeName>
        <fullName evidence="4">Mediator complex subunit 20</fullName>
    </alternativeName>
</protein>
<evidence type="ECO:0000313" key="5">
    <source>
        <dbReference type="EMBL" id="ODQ64284.1"/>
    </source>
</evidence>
<name>A0A1E3PGD6_9ASCO</name>
<dbReference type="STRING" id="857566.A0A1E3PGD6"/>
<dbReference type="PANTHER" id="PTHR12465">
    <property type="entry name" value="UBIQUITIN SPECIFIC PROTEASE HOMOLOG 49"/>
    <property type="match status" value="1"/>
</dbReference>
<accession>A0A1E3PGD6</accession>
<evidence type="ECO:0000256" key="1">
    <source>
        <dbReference type="ARBA" id="ARBA00004123"/>
    </source>
</evidence>
<dbReference type="EMBL" id="KV454412">
    <property type="protein sequence ID" value="ODQ64284.1"/>
    <property type="molecule type" value="Genomic_DNA"/>
</dbReference>
<comment type="similarity">
    <text evidence="2 4">Belongs to the Mediator complex subunit 20 family.</text>
</comment>
<keyword evidence="6" id="KW-1185">Reference proteome</keyword>
<gene>
    <name evidence="4" type="primary">MED20</name>
    <name evidence="5" type="ORF">NADFUDRAFT_52614</name>
</gene>
<dbReference type="InterPro" id="IPR013921">
    <property type="entry name" value="Mediator_Med20"/>
</dbReference>
<dbReference type="GO" id="GO:0003713">
    <property type="term" value="F:transcription coactivator activity"/>
    <property type="evidence" value="ECO:0007669"/>
    <property type="project" value="TreeGrafter"/>
</dbReference>
<evidence type="ECO:0000256" key="2">
    <source>
        <dbReference type="ARBA" id="ARBA00010743"/>
    </source>
</evidence>
<dbReference type="Gene3D" id="3.30.310.180">
    <property type="match status" value="2"/>
</dbReference>
<dbReference type="Proteomes" id="UP000095009">
    <property type="component" value="Unassembled WGS sequence"/>
</dbReference>
<comment type="subunit">
    <text evidence="4">Component of the Mediator complex.</text>
</comment>
<dbReference type="GO" id="GO:0006357">
    <property type="term" value="P:regulation of transcription by RNA polymerase II"/>
    <property type="evidence" value="ECO:0007669"/>
    <property type="project" value="InterPro"/>
</dbReference>
<keyword evidence="3 4" id="KW-0539">Nucleus</keyword>
<dbReference type="OrthoDB" id="1854899at2759"/>
<keyword evidence="4" id="KW-0804">Transcription</keyword>
<evidence type="ECO:0000256" key="4">
    <source>
        <dbReference type="RuleBase" id="RU364152"/>
    </source>
</evidence>
<reference evidence="5 6" key="1">
    <citation type="journal article" date="2016" name="Proc. Natl. Acad. Sci. U.S.A.">
        <title>Comparative genomics of biotechnologically important yeasts.</title>
        <authorList>
            <person name="Riley R."/>
            <person name="Haridas S."/>
            <person name="Wolfe K.H."/>
            <person name="Lopes M.R."/>
            <person name="Hittinger C.T."/>
            <person name="Goeker M."/>
            <person name="Salamov A.A."/>
            <person name="Wisecaver J.H."/>
            <person name="Long T.M."/>
            <person name="Calvey C.H."/>
            <person name="Aerts A.L."/>
            <person name="Barry K.W."/>
            <person name="Choi C."/>
            <person name="Clum A."/>
            <person name="Coughlan A.Y."/>
            <person name="Deshpande S."/>
            <person name="Douglass A.P."/>
            <person name="Hanson S.J."/>
            <person name="Klenk H.-P."/>
            <person name="LaButti K.M."/>
            <person name="Lapidus A."/>
            <person name="Lindquist E.A."/>
            <person name="Lipzen A.M."/>
            <person name="Meier-Kolthoff J.P."/>
            <person name="Ohm R.A."/>
            <person name="Otillar R.P."/>
            <person name="Pangilinan J.L."/>
            <person name="Peng Y."/>
            <person name="Rokas A."/>
            <person name="Rosa C.A."/>
            <person name="Scheuner C."/>
            <person name="Sibirny A.A."/>
            <person name="Slot J.C."/>
            <person name="Stielow J.B."/>
            <person name="Sun H."/>
            <person name="Kurtzman C.P."/>
            <person name="Blackwell M."/>
            <person name="Grigoriev I.V."/>
            <person name="Jeffries T.W."/>
        </authorList>
    </citation>
    <scope>NUCLEOTIDE SEQUENCE [LARGE SCALE GENOMIC DNA]</scope>
    <source>
        <strain evidence="5 6">DSM 6958</strain>
    </source>
</reference>
<dbReference type="PANTHER" id="PTHR12465:SF0">
    <property type="entry name" value="MEDIATOR OF RNA POLYMERASE II TRANSCRIPTION SUBUNIT 20"/>
    <property type="match status" value="1"/>
</dbReference>
<dbReference type="GO" id="GO:0016592">
    <property type="term" value="C:mediator complex"/>
    <property type="evidence" value="ECO:0007669"/>
    <property type="project" value="InterPro"/>
</dbReference>
<sequence>MGATIVLYVSEATPATISTFNDQLSNQLPKILGRWSFEYKIYRKNAASDPPHTKNVMGSSISAPLITDPAVLSTMKPGDEKFMYTLSLGQFPGSLFSVHDKGMGTILEGDFEEMIQTKLKSLWTQRQALKGEGYAYELDDGQFVVRVGNVLLQGLFKGMLIEVEHVTIVDNNSTLADSSFGGKQHNQAVLEPPLVGSGSGESLNKLRNFIYENNFPKGQIYLGDRFENKPFTKLQTAWQYIEALRGP</sequence>
<dbReference type="AlphaFoldDB" id="A0A1E3PGD6"/>
<comment type="function">
    <text evidence="4">Component of the Mediator complex, a coactivator involved in the regulated transcription of nearly all RNA polymerase II-dependent genes. Mediator functions as a bridge to convey information from gene-specific regulatory proteins to the basal RNA polymerase II transcription machinery. Mediator is recruited to promoters by direct interactions with regulatory proteins and serves as a scaffold for the assembly of a functional preinitiation complex with RNA polymerase II and the general transcription factors.</text>
</comment>
<evidence type="ECO:0000256" key="3">
    <source>
        <dbReference type="ARBA" id="ARBA00023242"/>
    </source>
</evidence>
<comment type="subcellular location">
    <subcellularLocation>
        <location evidence="1 4">Nucleus</location>
    </subcellularLocation>
</comment>